<accession>A0A432JIR6</accession>
<name>A0A432JIR6_9GAMM</name>
<comment type="caution">
    <text evidence="1">The sequence shown here is derived from an EMBL/GenBank/DDBJ whole genome shotgun (WGS) entry which is preliminary data.</text>
</comment>
<reference evidence="1" key="1">
    <citation type="submission" date="2018-12" db="EMBL/GenBank/DDBJ databases">
        <authorList>
            <person name="Jadhav K."/>
            <person name="Kushwaha B."/>
            <person name="Jadhav I."/>
        </authorList>
    </citation>
    <scope>NUCLEOTIDE SEQUENCE [LARGE SCALE GENOMIC DNA]</scope>
    <source>
        <strain evidence="1">SBS 10</strain>
    </source>
</reference>
<evidence type="ECO:0000313" key="1">
    <source>
        <dbReference type="EMBL" id="RUA22369.1"/>
    </source>
</evidence>
<sequence length="167" mass="17935">MTKVFRMPAMTAPIRFYPPRTISSLSQGSPLRWIPPPPALFADTTLTAVLMRNLARMAYSATKIPMSVAHGRLPNRLTADISLVILYTVKSSKSPVMAMDDSWADGGVFSLEPTAAAGLFYALDNGGLGKVTFDATNSEYTLEHHASDGELDLAALNDGTITSPIAF</sequence>
<gene>
    <name evidence="1" type="ORF">DSL92_06230</name>
</gene>
<dbReference type="AlphaFoldDB" id="A0A432JIR6"/>
<protein>
    <submittedName>
        <fullName evidence="1">Uncharacterized protein</fullName>
    </submittedName>
</protein>
<organism evidence="1">
    <name type="scientific">Billgrantia gudaonensis</name>
    <dbReference type="NCBI Taxonomy" id="376427"/>
    <lineage>
        <taxon>Bacteria</taxon>
        <taxon>Pseudomonadati</taxon>
        <taxon>Pseudomonadota</taxon>
        <taxon>Gammaproteobacteria</taxon>
        <taxon>Oceanospirillales</taxon>
        <taxon>Halomonadaceae</taxon>
        <taxon>Billgrantia</taxon>
    </lineage>
</organism>
<proteinExistence type="predicted"/>
<dbReference type="EMBL" id="RXHI01000018">
    <property type="protein sequence ID" value="RUA22369.1"/>
    <property type="molecule type" value="Genomic_DNA"/>
</dbReference>